<proteinExistence type="predicted"/>
<dbReference type="EMBL" id="JANBVO010000008">
    <property type="protein sequence ID" value="KAJ9150228.1"/>
    <property type="molecule type" value="Genomic_DNA"/>
</dbReference>
<name>A0AA38VW72_9PEZI</name>
<evidence type="ECO:0000313" key="1">
    <source>
        <dbReference type="EMBL" id="KAJ9150228.1"/>
    </source>
</evidence>
<accession>A0AA38VW72</accession>
<organism evidence="1 2">
    <name type="scientific">Pleurostoma richardsiae</name>
    <dbReference type="NCBI Taxonomy" id="41990"/>
    <lineage>
        <taxon>Eukaryota</taxon>
        <taxon>Fungi</taxon>
        <taxon>Dikarya</taxon>
        <taxon>Ascomycota</taxon>
        <taxon>Pezizomycotina</taxon>
        <taxon>Sordariomycetes</taxon>
        <taxon>Sordariomycetidae</taxon>
        <taxon>Calosphaeriales</taxon>
        <taxon>Pleurostomataceae</taxon>
        <taxon>Pleurostoma</taxon>
    </lineage>
</organism>
<dbReference type="Proteomes" id="UP001174694">
    <property type="component" value="Unassembled WGS sequence"/>
</dbReference>
<comment type="caution">
    <text evidence="1">The sequence shown here is derived from an EMBL/GenBank/DDBJ whole genome shotgun (WGS) entry which is preliminary data.</text>
</comment>
<sequence length="276" mass="32392">MADLKPLPSLTALMTAYPILSCLASHTSTLDLYNLARTCRANYNSILSSAPVFNNLRESSLCDGCGLLFRYRRPYPQYLMDSDYRTPKCDSANTQPCFKCGINTCRECRSYPREMRAMLMFATRLPHLDGRGRVKNVMCLCPTCDGKLHDDLAGPEGGEDEDMCKCDIFSRWICHACVREEYIATKQYESAWADVIVRNRDDFRYSHNTWAAAHAQTKFIYMKDHRYYYWCPCGRSIPQDMRVRCTLCKKRHCYEGYWPRQLRQEKRAWRLWLKEH</sequence>
<dbReference type="AlphaFoldDB" id="A0AA38VW72"/>
<evidence type="ECO:0000313" key="2">
    <source>
        <dbReference type="Proteomes" id="UP001174694"/>
    </source>
</evidence>
<protein>
    <submittedName>
        <fullName evidence="1">Uncharacterized protein</fullName>
    </submittedName>
</protein>
<reference evidence="1" key="1">
    <citation type="submission" date="2022-07" db="EMBL/GenBank/DDBJ databases">
        <title>Fungi with potential for degradation of polypropylene.</title>
        <authorList>
            <person name="Gostincar C."/>
        </authorList>
    </citation>
    <scope>NUCLEOTIDE SEQUENCE</scope>
    <source>
        <strain evidence="1">EXF-13308</strain>
    </source>
</reference>
<keyword evidence="2" id="KW-1185">Reference proteome</keyword>
<gene>
    <name evidence="1" type="ORF">NKR23_g3714</name>
</gene>